<dbReference type="InterPro" id="IPR034809">
    <property type="entry name" value="Nop4_RRM4"/>
</dbReference>
<keyword evidence="9" id="KW-1185">Reference proteome</keyword>
<dbReference type="InterPro" id="IPR012677">
    <property type="entry name" value="Nucleotide-bd_a/b_plait_sf"/>
</dbReference>
<dbReference type="AlphaFoldDB" id="A0A6A6Q380"/>
<feature type="domain" description="RRM" evidence="7">
    <location>
        <begin position="319"/>
        <end position="429"/>
    </location>
</feature>
<dbReference type="FunFam" id="3.30.70.330:FF:000406">
    <property type="entry name" value="Related to Nucleolar protein NOP4"/>
    <property type="match status" value="1"/>
</dbReference>
<evidence type="ECO:0000256" key="1">
    <source>
        <dbReference type="ARBA" id="ARBA00004123"/>
    </source>
</evidence>
<dbReference type="Pfam" id="PF00076">
    <property type="entry name" value="RRM_1"/>
    <property type="match status" value="3"/>
</dbReference>
<dbReference type="InterPro" id="IPR000504">
    <property type="entry name" value="RRM_dom"/>
</dbReference>
<feature type="compositionally biased region" description="Polar residues" evidence="6">
    <location>
        <begin position="398"/>
        <end position="409"/>
    </location>
</feature>
<feature type="compositionally biased region" description="Basic and acidic residues" evidence="6">
    <location>
        <begin position="686"/>
        <end position="695"/>
    </location>
</feature>
<feature type="compositionally biased region" description="Acidic residues" evidence="6">
    <location>
        <begin position="277"/>
        <end position="310"/>
    </location>
</feature>
<dbReference type="Gene3D" id="3.30.70.330">
    <property type="match status" value="4"/>
</dbReference>
<protein>
    <recommendedName>
        <fullName evidence="7">RRM domain-containing protein</fullName>
    </recommendedName>
</protein>
<dbReference type="PANTHER" id="PTHR48039">
    <property type="entry name" value="RNA-BINDING MOTIF PROTEIN 14B"/>
    <property type="match status" value="1"/>
</dbReference>
<comment type="subcellular location">
    <subcellularLocation>
        <location evidence="1">Nucleus</location>
    </subcellularLocation>
</comment>
<feature type="region of interest" description="Disordered" evidence="6">
    <location>
        <begin position="121"/>
        <end position="160"/>
    </location>
</feature>
<evidence type="ECO:0000256" key="5">
    <source>
        <dbReference type="PROSITE-ProRule" id="PRU00176"/>
    </source>
</evidence>
<evidence type="ECO:0000256" key="4">
    <source>
        <dbReference type="ARBA" id="ARBA00023242"/>
    </source>
</evidence>
<dbReference type="PROSITE" id="PS50102">
    <property type="entry name" value="RRM"/>
    <property type="match status" value="4"/>
</dbReference>
<proteinExistence type="predicted"/>
<feature type="region of interest" description="Disordered" evidence="6">
    <location>
        <begin position="378"/>
        <end position="416"/>
    </location>
</feature>
<dbReference type="CDD" id="cd12677">
    <property type="entry name" value="RRM4_Nop4p"/>
    <property type="match status" value="1"/>
</dbReference>
<evidence type="ECO:0000259" key="7">
    <source>
        <dbReference type="PROSITE" id="PS50102"/>
    </source>
</evidence>
<dbReference type="PANTHER" id="PTHR48039:SF5">
    <property type="entry name" value="RNA-BINDING PROTEIN 28"/>
    <property type="match status" value="1"/>
</dbReference>
<dbReference type="RefSeq" id="XP_033593429.1">
    <property type="nucleotide sequence ID" value="XM_033736660.1"/>
</dbReference>
<name>A0A6A6Q380_9PEZI</name>
<feature type="region of interest" description="Disordered" evidence="6">
    <location>
        <begin position="247"/>
        <end position="318"/>
    </location>
</feature>
<sequence>MAPARKKVKLVDGAVPVVEPAVKDTAVTEEASPANSQKDGPEHRRSLFVRSLPATTTTQSLTDLFSDSYPIKHAIAVTDPATKQCRGYGFVTFADAEDAQRAKEEFNGHALEGKKLRIELAEPRQRDGEGDTAAEAGNKRKRTFGKQQQGEEATPPQASRLIVRNLPWTIKTPEHLSKLFMSYGKIKQAYIPTNKQGQMSGFGFVVLRGRKNAEKALEGINGKEVDGRTLAVDWAVSKDVYENALQRGAEGGEEVSKEDGGAEESSDADDGKLGVVDGEDLDDSMEPGSDEDEADEDDVDVEMDDGTDDEAEKKSDTSTTLFVRNLPFTCTDEDLEDAFAKFGKTRYARVVMDFETERSRGTGFVCFYSKEDADACVRNAPRPNPQAQSESKDVKTKQAPNSVLQNEANDPSGEYSIDGRVLQVSRAVEKSEANRLTQEGVAQRRKRNEDKRRLYLLPEGTISTKSKLWEKLTPTERNMRDASAKQRKTLIESNPSLHLSLTRLSVRNVPRSITSKDLKSLAREAVVGFATDVKAGLRQKLSKEELIRGGEEMDAAEKARKKSGKGVVKQAKVVFEGASGTKVTESSGAGRSRGYGFIEFYTHRCALMGLRWLNGHAIGYQVKEEKKKSKLSQDEIQDRKKRLIVEFAIENAQVVLRRKDREQKARDRSLAVDPSAGVAEADNSGELEHSVRRELPVGSQGLEHSGRRGLRGGSQGLEHSGRRGLRGGSQGLDRSGRRGLRVGILILGLEHSVQRELCVGSPGLEHSGQGLEHSVRREARVGEKDVGTMQDRLGLLPAAQMLHLAQRRSNPWTRRLRIATASLGGNEPCVELYEVIHFHCGHAGRRLIKHCHFARNDPEHMCSGSWSIKREWISANQVCAECAHQNWLRRVQMQQQQQVYQQRQMA</sequence>
<dbReference type="CDD" id="cd12676">
    <property type="entry name" value="RRM3_Nop4p"/>
    <property type="match status" value="1"/>
</dbReference>
<keyword evidence="3 5" id="KW-0694">RNA-binding</keyword>
<feature type="region of interest" description="Disordered" evidence="6">
    <location>
        <begin position="663"/>
        <end position="734"/>
    </location>
</feature>
<dbReference type="SMART" id="SM00360">
    <property type="entry name" value="RRM"/>
    <property type="match status" value="4"/>
</dbReference>
<feature type="domain" description="RRM" evidence="7">
    <location>
        <begin position="159"/>
        <end position="237"/>
    </location>
</feature>
<dbReference type="GeneID" id="54477662"/>
<dbReference type="InterPro" id="IPR034808">
    <property type="entry name" value="Nop4p_RRM3"/>
</dbReference>
<evidence type="ECO:0000256" key="3">
    <source>
        <dbReference type="ARBA" id="ARBA00022884"/>
    </source>
</evidence>
<dbReference type="InterPro" id="IPR051945">
    <property type="entry name" value="RRM_MRD1_RNA_proc_ribogen"/>
</dbReference>
<feature type="region of interest" description="Disordered" evidence="6">
    <location>
        <begin position="21"/>
        <end position="44"/>
    </location>
</feature>
<feature type="domain" description="RRM" evidence="7">
    <location>
        <begin position="45"/>
        <end position="123"/>
    </location>
</feature>
<evidence type="ECO:0000256" key="2">
    <source>
        <dbReference type="ARBA" id="ARBA00022737"/>
    </source>
</evidence>
<reference evidence="8" key="1">
    <citation type="journal article" date="2020" name="Stud. Mycol.">
        <title>101 Dothideomycetes genomes: a test case for predicting lifestyles and emergence of pathogens.</title>
        <authorList>
            <person name="Haridas S."/>
            <person name="Albert R."/>
            <person name="Binder M."/>
            <person name="Bloem J."/>
            <person name="Labutti K."/>
            <person name="Salamov A."/>
            <person name="Andreopoulos B."/>
            <person name="Baker S."/>
            <person name="Barry K."/>
            <person name="Bills G."/>
            <person name="Bluhm B."/>
            <person name="Cannon C."/>
            <person name="Castanera R."/>
            <person name="Culley D."/>
            <person name="Daum C."/>
            <person name="Ezra D."/>
            <person name="Gonzalez J."/>
            <person name="Henrissat B."/>
            <person name="Kuo A."/>
            <person name="Liang C."/>
            <person name="Lipzen A."/>
            <person name="Lutzoni F."/>
            <person name="Magnuson J."/>
            <person name="Mondo S."/>
            <person name="Nolan M."/>
            <person name="Ohm R."/>
            <person name="Pangilinan J."/>
            <person name="Park H.-J."/>
            <person name="Ramirez L."/>
            <person name="Alfaro M."/>
            <person name="Sun H."/>
            <person name="Tritt A."/>
            <person name="Yoshinaga Y."/>
            <person name="Zwiers L.-H."/>
            <person name="Turgeon B."/>
            <person name="Goodwin S."/>
            <person name="Spatafora J."/>
            <person name="Crous P."/>
            <person name="Grigoriev I."/>
        </authorList>
    </citation>
    <scope>NUCLEOTIDE SEQUENCE</scope>
    <source>
        <strain evidence="8">CBS 113389</strain>
    </source>
</reference>
<dbReference type="OrthoDB" id="267048at2759"/>
<evidence type="ECO:0000256" key="6">
    <source>
        <dbReference type="SAM" id="MobiDB-lite"/>
    </source>
</evidence>
<keyword evidence="2" id="KW-0677">Repeat</keyword>
<organism evidence="8 9">
    <name type="scientific">Neohortaea acidophila</name>
    <dbReference type="NCBI Taxonomy" id="245834"/>
    <lineage>
        <taxon>Eukaryota</taxon>
        <taxon>Fungi</taxon>
        <taxon>Dikarya</taxon>
        <taxon>Ascomycota</taxon>
        <taxon>Pezizomycotina</taxon>
        <taxon>Dothideomycetes</taxon>
        <taxon>Dothideomycetidae</taxon>
        <taxon>Mycosphaerellales</taxon>
        <taxon>Teratosphaeriaceae</taxon>
        <taxon>Neohortaea</taxon>
    </lineage>
</organism>
<evidence type="ECO:0000313" key="8">
    <source>
        <dbReference type="EMBL" id="KAF2486860.1"/>
    </source>
</evidence>
<gene>
    <name evidence="8" type="ORF">BDY17DRAFT_321619</name>
</gene>
<dbReference type="GO" id="GO:0005730">
    <property type="term" value="C:nucleolus"/>
    <property type="evidence" value="ECO:0007669"/>
    <property type="project" value="TreeGrafter"/>
</dbReference>
<dbReference type="SUPFAM" id="SSF54928">
    <property type="entry name" value="RNA-binding domain, RBD"/>
    <property type="match status" value="3"/>
</dbReference>
<dbReference type="EMBL" id="MU001632">
    <property type="protein sequence ID" value="KAF2486860.1"/>
    <property type="molecule type" value="Genomic_DNA"/>
</dbReference>
<feature type="domain" description="RRM" evidence="7">
    <location>
        <begin position="502"/>
        <end position="629"/>
    </location>
</feature>
<dbReference type="GO" id="GO:0003729">
    <property type="term" value="F:mRNA binding"/>
    <property type="evidence" value="ECO:0007669"/>
    <property type="project" value="TreeGrafter"/>
</dbReference>
<keyword evidence="4" id="KW-0539">Nucleus</keyword>
<accession>A0A6A6Q380</accession>
<dbReference type="InterPro" id="IPR035979">
    <property type="entry name" value="RBD_domain_sf"/>
</dbReference>
<evidence type="ECO:0000313" key="9">
    <source>
        <dbReference type="Proteomes" id="UP000799767"/>
    </source>
</evidence>
<dbReference type="Proteomes" id="UP000799767">
    <property type="component" value="Unassembled WGS sequence"/>
</dbReference>